<dbReference type="AlphaFoldDB" id="A0A5N7MT61"/>
<dbReference type="RefSeq" id="WP_152717040.1">
    <property type="nucleotide sequence ID" value="NZ_VOSJ01000353.1"/>
</dbReference>
<keyword evidence="3" id="KW-1185">Reference proteome</keyword>
<dbReference type="Pfam" id="PF06707">
    <property type="entry name" value="DUF1194"/>
    <property type="match status" value="1"/>
</dbReference>
<accession>A0A5N7MT61</accession>
<comment type="caution">
    <text evidence="2">The sequence shown here is derived from an EMBL/GenBank/DDBJ whole genome shotgun (WGS) entry which is preliminary data.</text>
</comment>
<reference evidence="2 3" key="1">
    <citation type="journal article" date="2019" name="Syst. Appl. Microbiol.">
        <title>Microvirga tunisiensis sp. nov., a root nodule symbiotic bacterium isolated from Lupinus micranthus and L. luteus grown in Northern Tunisia.</title>
        <authorList>
            <person name="Msaddak A."/>
            <person name="Rejili M."/>
            <person name="Duran D."/>
            <person name="Mars M."/>
            <person name="Palacios J.M."/>
            <person name="Ruiz-Argueso T."/>
            <person name="Rey L."/>
            <person name="Imperial J."/>
        </authorList>
    </citation>
    <scope>NUCLEOTIDE SEQUENCE [LARGE SCALE GENOMIC DNA]</scope>
    <source>
        <strain evidence="2 3">Lmie10</strain>
    </source>
</reference>
<organism evidence="2 3">
    <name type="scientific">Microvirga tunisiensis</name>
    <dbReference type="NCBI Taxonomy" id="2108360"/>
    <lineage>
        <taxon>Bacteria</taxon>
        <taxon>Pseudomonadati</taxon>
        <taxon>Pseudomonadota</taxon>
        <taxon>Alphaproteobacteria</taxon>
        <taxon>Hyphomicrobiales</taxon>
        <taxon>Methylobacteriaceae</taxon>
        <taxon>Microvirga</taxon>
    </lineage>
</organism>
<dbReference type="Proteomes" id="UP000403266">
    <property type="component" value="Unassembled WGS sequence"/>
</dbReference>
<protein>
    <submittedName>
        <fullName evidence="2">DUF1194 domain-containing protein</fullName>
    </submittedName>
</protein>
<evidence type="ECO:0000313" key="3">
    <source>
        <dbReference type="Proteomes" id="UP000403266"/>
    </source>
</evidence>
<gene>
    <name evidence="2" type="ORF">FS320_35370</name>
</gene>
<dbReference type="EMBL" id="VOSK01000323">
    <property type="protein sequence ID" value="MPR30185.1"/>
    <property type="molecule type" value="Genomic_DNA"/>
</dbReference>
<dbReference type="Gene3D" id="3.40.50.410">
    <property type="entry name" value="von Willebrand factor, type A domain"/>
    <property type="match status" value="1"/>
</dbReference>
<name>A0A5N7MT61_9HYPH</name>
<proteinExistence type="predicted"/>
<sequence>MLSGSRFITVLMLAGATWLSTGKLLAGTEADLALVLAVDVSFSMEPDEQDLQRQGFVEAFRSPEVHQAIRQGMLGRIAVIYVEWSGAFDQQIIVPWTVIEQPTDGLAFAERLSQSPIHRMSYTSLSGAIDFGIRQLDQSGLQPVRQIIDISGDGANNQGRTVTLARDGALARGITINGLPIMLKRLDSLWDIDNLDLYFRDCVIGGPGAFLVPVREKTQFVEAIRAKIIREITDQSPPHSLVQPAQAASPTDCLAGERRAHQPTGK</sequence>
<dbReference type="InterPro" id="IPR036465">
    <property type="entry name" value="vWFA_dom_sf"/>
</dbReference>
<evidence type="ECO:0000313" key="2">
    <source>
        <dbReference type="EMBL" id="MPR30185.1"/>
    </source>
</evidence>
<dbReference type="CDD" id="cd00198">
    <property type="entry name" value="vWFA"/>
    <property type="match status" value="1"/>
</dbReference>
<evidence type="ECO:0000256" key="1">
    <source>
        <dbReference type="SAM" id="MobiDB-lite"/>
    </source>
</evidence>
<dbReference type="SUPFAM" id="SSF53300">
    <property type="entry name" value="vWA-like"/>
    <property type="match status" value="1"/>
</dbReference>
<dbReference type="OrthoDB" id="9792179at2"/>
<dbReference type="InterPro" id="IPR010607">
    <property type="entry name" value="DUF1194"/>
</dbReference>
<feature type="region of interest" description="Disordered" evidence="1">
    <location>
        <begin position="235"/>
        <end position="266"/>
    </location>
</feature>